<dbReference type="PROSITE" id="PS00486">
    <property type="entry name" value="DNA_MISMATCH_REPAIR_2"/>
    <property type="match status" value="1"/>
</dbReference>
<dbReference type="Proteomes" id="UP000095038">
    <property type="component" value="Unassembled WGS sequence"/>
</dbReference>
<comment type="subunit">
    <text evidence="8">Heterodimer consisting of MSH2-MSH3 (MutS beta). Forms a ternary complex with MutL alpha (MLH1-PMS1).</text>
</comment>
<dbReference type="InterPro" id="IPR007861">
    <property type="entry name" value="DNA_mismatch_repair_MutS_clamp"/>
</dbReference>
<dbReference type="InterPro" id="IPR007696">
    <property type="entry name" value="DNA_mismatch_repair_MutS_core"/>
</dbReference>
<evidence type="ECO:0000256" key="2">
    <source>
        <dbReference type="ARBA" id="ARBA00022151"/>
    </source>
</evidence>
<evidence type="ECO:0000256" key="9">
    <source>
        <dbReference type="ARBA" id="ARBA00029792"/>
    </source>
</evidence>
<evidence type="ECO:0000256" key="4">
    <source>
        <dbReference type="ARBA" id="ARBA00022840"/>
    </source>
</evidence>
<evidence type="ECO:0000256" key="5">
    <source>
        <dbReference type="ARBA" id="ARBA00023125"/>
    </source>
</evidence>
<dbReference type="Pfam" id="PF05192">
    <property type="entry name" value="MutS_III"/>
    <property type="match status" value="1"/>
</dbReference>
<evidence type="ECO:0000256" key="8">
    <source>
        <dbReference type="ARBA" id="ARBA00025902"/>
    </source>
</evidence>
<dbReference type="GO" id="GO:0005524">
    <property type="term" value="F:ATP binding"/>
    <property type="evidence" value="ECO:0007669"/>
    <property type="project" value="UniProtKB-KW"/>
</dbReference>
<dbReference type="RefSeq" id="XP_020048208.1">
    <property type="nucleotide sequence ID" value="XM_020192382.1"/>
</dbReference>
<dbReference type="InterPro" id="IPR036187">
    <property type="entry name" value="DNA_mismatch_repair_MutS_sf"/>
</dbReference>
<dbReference type="InterPro" id="IPR027417">
    <property type="entry name" value="P-loop_NTPase"/>
</dbReference>
<dbReference type="InterPro" id="IPR036678">
    <property type="entry name" value="MutS_con_dom_sf"/>
</dbReference>
<dbReference type="Gene3D" id="1.10.1420.10">
    <property type="match status" value="2"/>
</dbReference>
<accession>A0A1D2VJV5</accession>
<keyword evidence="5" id="KW-0238">DNA-binding</keyword>
<evidence type="ECO:0000256" key="6">
    <source>
        <dbReference type="ARBA" id="ARBA00023254"/>
    </source>
</evidence>
<sequence length="1312" mass="149986">MVLRNGLYPFLLLPKTTGYSRLMRTSQSLLKGEHFSLREASSSANNYRNSYLQAGISLNRTGLLSNNRSFRHISLNSVIFNSRNWLLNNQSNDYTIHHNSNKIMLNHQITRLFSSSRNFKVNYEFEYYKDFMYYKLFNKILKAMFNTKLKIKANNSEEFFHEIEKLNSGIKKRIITAIENDEKNLKKRLNYFITELKNNPSKNYKNYNYIPFNKELDLIGSDIYQLGKGYNILNFFQENEAKASRISSIIERLNLLTLNKLRFLLHNENINSDRRLLASLDENDTLYQMNFTLKDKTNSTLNWAFISIYIKVSFEDLSEQIRDISYINCFLNSPDQMNKSRSVNSTAFFTSRSATRASTSRLPLPYNPNASKILCSIYESKTISPIVGVCFLNFATSELILSNIQDSQTYVRTIHKLNIYQPTEILVPINYLSSIESAANTTNTTNTTLSNTSTVTTNILTNVEKNDQNQSKIIKIIQSIINTGNCKITGINSKLFNPSTGLEQIKKYAYEKDFTKLFNELTDKPILLASVNSIIQYMKNSSTCQILFGNLRISYKACESTLLIDSKTIKSLELVNNSIDNKHGISLLKFLNSTVTKMGYRVLRNNILQPLTNPESIKLRLESVRELLMDNDMLSEVRSILKNSQDLDRLFSCLIISSKKQIQSRSISDQNINNIILLKHALNISLNISHSLKDVHSILLLEIKEICSHPDLISVKNLINDSINEDCSWSNTPLDLKNQKCYAVKGGKNGLLDVQRQIYKNIIDDIILLIEGIAEEHQLILDHKFDSTRGFYITIKKSQIIDTNKLPDIFINRIYKKNFIECTTLDIIKCNSRLNDTLSEIILMSDHIINELTEKCKSYISTMFMVSEALAILDLLCCFAYNAKTATNCYTCPEIFDKLVLKSSRHPILETTLNHDYISNDTYSTRDTSRVHILTGANMSGKSVYLRQMALLVVMAQIGSFIPADYAMFPIFHKLNARICTDTLTDINTSSFTQEMNEIAYIIEEANYKSLVIIDELGRGSSIVDGLSISVAITEYLVDIGPTVFLSTHFHDLPVILRNKPGVVQLHMSVDIKGSEFDMHYKVVTGESKLKNYGMKFVQNLGLFPLSVIRHSFEISKRLESTKFLSHNNRLDLTAKNRKVMLDLCQSLRHLNHEYDHEYDHQSNPQGFYNSLKQVQQTFIKQISCTERSLEVSVNKDEELDKATGERTLIVMSTRRKLCPSFDDCQVDSTYVKNTSSDNKGADDIPSNAFGINDLNQRIELIGSNVLSGSLLYKGLKIIFQSSAKDDLFVDDGDVLKPFNSKFTDKKINKFL</sequence>
<evidence type="ECO:0000256" key="3">
    <source>
        <dbReference type="ARBA" id="ARBA00022741"/>
    </source>
</evidence>
<dbReference type="InParanoid" id="A0A1D2VJV5"/>
<dbReference type="OrthoDB" id="276261at2759"/>
<dbReference type="FunFam" id="3.40.50.300:FF:000870">
    <property type="entry name" value="MutS protein homolog 4"/>
    <property type="match status" value="1"/>
</dbReference>
<keyword evidence="4" id="KW-0067">ATP-binding</keyword>
<comment type="similarity">
    <text evidence="1">Belongs to the DNA mismatch repair MutS family. MSH3 subfamily.</text>
</comment>
<dbReference type="Gene3D" id="3.40.50.300">
    <property type="entry name" value="P-loop containing nucleotide triphosphate hydrolases"/>
    <property type="match status" value="1"/>
</dbReference>
<dbReference type="Pfam" id="PF05190">
    <property type="entry name" value="MutS_IV"/>
    <property type="match status" value="1"/>
</dbReference>
<evidence type="ECO:0000256" key="1">
    <source>
        <dbReference type="ARBA" id="ARBA00007094"/>
    </source>
</evidence>
<dbReference type="InterPro" id="IPR045076">
    <property type="entry name" value="MutS"/>
</dbReference>
<protein>
    <recommendedName>
        <fullName evidence="2 10">DNA mismatch repair protein MSH3</fullName>
    </recommendedName>
    <alternativeName>
        <fullName evidence="2 10">DNA mismatch repair protein MSH3</fullName>
    </alternativeName>
    <alternativeName>
        <fullName evidence="9">MutS protein homolog 3</fullName>
    </alternativeName>
</protein>
<dbReference type="GeneID" id="30966018"/>
<dbReference type="SUPFAM" id="SSF52540">
    <property type="entry name" value="P-loop containing nucleoside triphosphate hydrolases"/>
    <property type="match status" value="1"/>
</dbReference>
<evidence type="ECO:0000256" key="7">
    <source>
        <dbReference type="ARBA" id="ARBA00025373"/>
    </source>
</evidence>
<dbReference type="GO" id="GO:0006298">
    <property type="term" value="P:mismatch repair"/>
    <property type="evidence" value="ECO:0007669"/>
    <property type="project" value="InterPro"/>
</dbReference>
<evidence type="ECO:0000256" key="10">
    <source>
        <dbReference type="ARBA" id="ARBA00073774"/>
    </source>
</evidence>
<dbReference type="InterPro" id="IPR007860">
    <property type="entry name" value="DNA_mmatch_repair_MutS_con_dom"/>
</dbReference>
<dbReference type="Pfam" id="PF00488">
    <property type="entry name" value="MutS_V"/>
    <property type="match status" value="1"/>
</dbReference>
<dbReference type="SMART" id="SM00533">
    <property type="entry name" value="MUTSd"/>
    <property type="match status" value="1"/>
</dbReference>
<proteinExistence type="inferred from homology"/>
<feature type="domain" description="DNA mismatch repair proteins mutS family" evidence="11">
    <location>
        <begin position="1010"/>
        <end position="1026"/>
    </location>
</feature>
<dbReference type="InterPro" id="IPR000432">
    <property type="entry name" value="DNA_mismatch_repair_MutS_C"/>
</dbReference>
<evidence type="ECO:0000259" key="11">
    <source>
        <dbReference type="PROSITE" id="PS00486"/>
    </source>
</evidence>
<dbReference type="Pfam" id="PF05188">
    <property type="entry name" value="MutS_II"/>
    <property type="match status" value="1"/>
</dbReference>
<dbReference type="GO" id="GO:0005634">
    <property type="term" value="C:nucleus"/>
    <property type="evidence" value="ECO:0007669"/>
    <property type="project" value="TreeGrafter"/>
</dbReference>
<keyword evidence="3" id="KW-0547">Nucleotide-binding</keyword>
<reference evidence="13" key="1">
    <citation type="submission" date="2016-05" db="EMBL/GenBank/DDBJ databases">
        <title>Comparative genomics of biotechnologically important yeasts.</title>
        <authorList>
            <consortium name="DOE Joint Genome Institute"/>
            <person name="Riley R."/>
            <person name="Haridas S."/>
            <person name="Wolfe K.H."/>
            <person name="Lopes M.R."/>
            <person name="Hittinger C.T."/>
            <person name="Goker M."/>
            <person name="Salamov A."/>
            <person name="Wisecaver J."/>
            <person name="Long T.M."/>
            <person name="Aerts A.L."/>
            <person name="Barry K."/>
            <person name="Choi C."/>
            <person name="Clum A."/>
            <person name="Coughlan A.Y."/>
            <person name="Deshpande S."/>
            <person name="Douglass A.P."/>
            <person name="Hanson S.J."/>
            <person name="Klenk H.-P."/>
            <person name="Labutti K."/>
            <person name="Lapidus A."/>
            <person name="Lindquist E."/>
            <person name="Lipzen A."/>
            <person name="Meier-Kolthoff J.P."/>
            <person name="Ohm R.A."/>
            <person name="Otillar R.P."/>
            <person name="Pangilinan J."/>
            <person name="Peng Y."/>
            <person name="Rokas A."/>
            <person name="Rosa C.A."/>
            <person name="Scheuner C."/>
            <person name="Sibirny A.A."/>
            <person name="Slot J.C."/>
            <person name="Stielow J.B."/>
            <person name="Sun H."/>
            <person name="Kurtzman C.P."/>
            <person name="Blackwell M."/>
            <person name="Grigoriev I.V."/>
            <person name="Jeffries T.W."/>
        </authorList>
    </citation>
    <scope>NUCLEOTIDE SEQUENCE [LARGE SCALE GENOMIC DNA]</scope>
    <source>
        <strain evidence="13">DSM 1968</strain>
    </source>
</reference>
<organism evidence="12 13">
    <name type="scientific">Ascoidea rubescens DSM 1968</name>
    <dbReference type="NCBI Taxonomy" id="1344418"/>
    <lineage>
        <taxon>Eukaryota</taxon>
        <taxon>Fungi</taxon>
        <taxon>Dikarya</taxon>
        <taxon>Ascomycota</taxon>
        <taxon>Saccharomycotina</taxon>
        <taxon>Saccharomycetes</taxon>
        <taxon>Ascoideaceae</taxon>
        <taxon>Ascoidea</taxon>
    </lineage>
</organism>
<evidence type="ECO:0000313" key="12">
    <source>
        <dbReference type="EMBL" id="ODV61901.1"/>
    </source>
</evidence>
<name>A0A1D2VJV5_9ASCO</name>
<dbReference type="GO" id="GO:0030983">
    <property type="term" value="F:mismatched DNA binding"/>
    <property type="evidence" value="ECO:0007669"/>
    <property type="project" value="InterPro"/>
</dbReference>
<evidence type="ECO:0000313" key="13">
    <source>
        <dbReference type="Proteomes" id="UP000095038"/>
    </source>
</evidence>
<gene>
    <name evidence="12" type="ORF">ASCRUDRAFT_7366</name>
</gene>
<dbReference type="STRING" id="1344418.A0A1D2VJV5"/>
<dbReference type="PANTHER" id="PTHR11361">
    <property type="entry name" value="DNA MISMATCH REPAIR PROTEIN MUTS FAMILY MEMBER"/>
    <property type="match status" value="1"/>
</dbReference>
<dbReference type="Gene3D" id="3.30.420.110">
    <property type="entry name" value="MutS, connector domain"/>
    <property type="match status" value="1"/>
</dbReference>
<dbReference type="SMART" id="SM00534">
    <property type="entry name" value="MUTSac"/>
    <property type="match status" value="1"/>
</dbReference>
<comment type="function">
    <text evidence="7">Component of the post-replicative DNA mismatch repair system (MMR). Heterodimerizes with MSH2 to form MutS beta, which binds to DNA mismatches thereby initiating DNA repair. MSH3 provides substrate-binding and substrate specificity to the complex. When bound, the MutS beta heterodimer bends the DNA helix and shields approximately 20 base pairs. Acts mainly to repair insertion-deletion loops (IDLs) from 2 to 13 nucleotides in size, but can also repair base-base and single insertion-deletion mismatches that occur during replication. After mismatch binding, forms a ternary complex with the MutL alpha heterodimer, which is thought to be responsible for directing the downstream MMR events, including strand discrimination, excision, and resynthesis. ATP binding and hydrolysis play a pivotal role in mismatch repair functions.</text>
</comment>
<keyword evidence="6" id="KW-0469">Meiosis</keyword>
<dbReference type="SUPFAM" id="SSF53150">
    <property type="entry name" value="DNA repair protein MutS, domain II"/>
    <property type="match status" value="1"/>
</dbReference>
<keyword evidence="13" id="KW-1185">Reference proteome</keyword>
<dbReference type="FunCoup" id="A0A1D2VJV5">
    <property type="interactions" value="365"/>
</dbReference>
<dbReference type="GO" id="GO:0140664">
    <property type="term" value="F:ATP-dependent DNA damage sensor activity"/>
    <property type="evidence" value="ECO:0007669"/>
    <property type="project" value="InterPro"/>
</dbReference>
<dbReference type="SUPFAM" id="SSF48334">
    <property type="entry name" value="DNA repair protein MutS, domain III"/>
    <property type="match status" value="1"/>
</dbReference>
<dbReference type="PANTHER" id="PTHR11361:SF21">
    <property type="entry name" value="MUTS PROTEIN HOMOLOG 4"/>
    <property type="match status" value="1"/>
</dbReference>
<dbReference type="GO" id="GO:0007131">
    <property type="term" value="P:reciprocal meiotic recombination"/>
    <property type="evidence" value="ECO:0007669"/>
    <property type="project" value="TreeGrafter"/>
</dbReference>
<dbReference type="EMBL" id="KV454478">
    <property type="protein sequence ID" value="ODV61901.1"/>
    <property type="molecule type" value="Genomic_DNA"/>
</dbReference>